<reference evidence="3 4" key="1">
    <citation type="submission" date="2021-06" db="EMBL/GenBank/DDBJ databases">
        <title>Bacillus sp. RD4P76, an endophyte from a halophyte.</title>
        <authorList>
            <person name="Sun J.-Q."/>
        </authorList>
    </citation>
    <scope>NUCLEOTIDE SEQUENCE [LARGE SCALE GENOMIC DNA]</scope>
    <source>
        <strain evidence="3 4">CGMCC 1.15917</strain>
    </source>
</reference>
<dbReference type="CDD" id="cd03811">
    <property type="entry name" value="GT4_GT28_WabH-like"/>
    <property type="match status" value="1"/>
</dbReference>
<evidence type="ECO:0000259" key="1">
    <source>
        <dbReference type="Pfam" id="PF00534"/>
    </source>
</evidence>
<dbReference type="RefSeq" id="WP_217067651.1">
    <property type="nucleotide sequence ID" value="NZ_JAHQCS010000141.1"/>
</dbReference>
<dbReference type="EMBL" id="JAHQCS010000141">
    <property type="protein sequence ID" value="MBU9713493.1"/>
    <property type="molecule type" value="Genomic_DNA"/>
</dbReference>
<evidence type="ECO:0000313" key="3">
    <source>
        <dbReference type="EMBL" id="MBU9713493.1"/>
    </source>
</evidence>
<dbReference type="Proteomes" id="UP000784880">
    <property type="component" value="Unassembled WGS sequence"/>
</dbReference>
<evidence type="ECO:0000259" key="2">
    <source>
        <dbReference type="Pfam" id="PF13439"/>
    </source>
</evidence>
<gene>
    <name evidence="3" type="ORF">KS419_17330</name>
</gene>
<protein>
    <submittedName>
        <fullName evidence="3">Glycosyltransferase</fullName>
    </submittedName>
</protein>
<dbReference type="PANTHER" id="PTHR12526:SF630">
    <property type="entry name" value="GLYCOSYLTRANSFERASE"/>
    <property type="match status" value="1"/>
</dbReference>
<feature type="domain" description="Glycosyltransferase subfamily 4-like N-terminal" evidence="2">
    <location>
        <begin position="16"/>
        <end position="173"/>
    </location>
</feature>
<accession>A0ABS6JIY1</accession>
<dbReference type="Pfam" id="PF00534">
    <property type="entry name" value="Glycos_transf_1"/>
    <property type="match status" value="1"/>
</dbReference>
<proteinExistence type="predicted"/>
<organism evidence="3 4">
    <name type="scientific">Evansella tamaricis</name>
    <dbReference type="NCBI Taxonomy" id="2069301"/>
    <lineage>
        <taxon>Bacteria</taxon>
        <taxon>Bacillati</taxon>
        <taxon>Bacillota</taxon>
        <taxon>Bacilli</taxon>
        <taxon>Bacillales</taxon>
        <taxon>Bacillaceae</taxon>
        <taxon>Evansella</taxon>
    </lineage>
</organism>
<feature type="domain" description="Glycosyl transferase family 1" evidence="1">
    <location>
        <begin position="192"/>
        <end position="339"/>
    </location>
</feature>
<keyword evidence="4" id="KW-1185">Reference proteome</keyword>
<comment type="caution">
    <text evidence="3">The sequence shown here is derived from an EMBL/GenBank/DDBJ whole genome shotgun (WGS) entry which is preliminary data.</text>
</comment>
<dbReference type="InterPro" id="IPR001296">
    <property type="entry name" value="Glyco_trans_1"/>
</dbReference>
<evidence type="ECO:0000313" key="4">
    <source>
        <dbReference type="Proteomes" id="UP000784880"/>
    </source>
</evidence>
<dbReference type="PANTHER" id="PTHR12526">
    <property type="entry name" value="GLYCOSYLTRANSFERASE"/>
    <property type="match status" value="1"/>
</dbReference>
<dbReference type="Pfam" id="PF13439">
    <property type="entry name" value="Glyco_transf_4"/>
    <property type="match status" value="1"/>
</dbReference>
<sequence length="368" mass="40824">MVENKIALYIPTLNGGGAERMIINLAKSFNDKGYNVELIVSKYKGPYISLLPDNLPIVDLNVSKGYMALPGLIKYLKNNKPDVILSALSLANIICLLAKQFSRVNTRVIVSERNHLSSAIRNSRNYKLRLIPFFIKKLYPKADKVVTISNGIANDLIAYCQLPETNITTIYNPAYTTDILEKGYQKLNNKIFYEETHVILGVGRLVPQKDFPTLIKAFKIVNQKVKAKLVILGEGSERGHLEKIVKDLDLENDVILPGFVNNPFAYMSNASLFVLSSAWEGFGNVLVEAMACGVGVVSTNCPSGPSEILEDGKFGTLVEVGDEIGMANAIIDYLRKPKDSGLLKDRAMDFSLEKISEQYLNILFPNNL</sequence>
<dbReference type="InterPro" id="IPR028098">
    <property type="entry name" value="Glyco_trans_4-like_N"/>
</dbReference>
<name>A0ABS6JIY1_9BACI</name>